<keyword evidence="10" id="KW-1185">Reference proteome</keyword>
<dbReference type="AlphaFoldDB" id="A0AAD9LNB7"/>
<evidence type="ECO:0000259" key="8">
    <source>
        <dbReference type="Pfam" id="PF22748"/>
    </source>
</evidence>
<dbReference type="InterPro" id="IPR054463">
    <property type="entry name" value="PexRD54_WY"/>
</dbReference>
<feature type="chain" id="PRO_5042090428" description="RxLR effector PexRD54 WY domain-containing protein" evidence="7">
    <location>
        <begin position="27"/>
        <end position="299"/>
    </location>
</feature>
<comment type="caution">
    <text evidence="9">The sequence shown here is derived from an EMBL/GenBank/DDBJ whole genome shotgun (WGS) entry which is preliminary data.</text>
</comment>
<evidence type="ECO:0000256" key="5">
    <source>
        <dbReference type="ARBA" id="ARBA00022729"/>
    </source>
</evidence>
<protein>
    <recommendedName>
        <fullName evidence="8">RxLR effector PexRD54 WY domain-containing protein</fullName>
    </recommendedName>
</protein>
<evidence type="ECO:0000256" key="6">
    <source>
        <dbReference type="ARBA" id="ARBA00023026"/>
    </source>
</evidence>
<evidence type="ECO:0000256" key="7">
    <source>
        <dbReference type="SAM" id="SignalP"/>
    </source>
</evidence>
<sequence>MAFKSSLFTKVLVLVALLACISVTTAVSTSKTVNAQPLDLNDAAATQFLRSDERKLAVPVAGLEKVATSNKSWFSRVASKIKSLFRGKKSPTDMFVKMGLANEGALVFYGSKFTKWTDYVRKNAKGDADLAIFSTLATHYSDDALAKMLHSAKKMESTKELATKLEVMQTTNWAFQKSSPTVVLKTLELDQAGEKLFKNPQFSRWAKYVTETSKNPEKAMFNALAKSYDEVALTKIIASAAKTDDVATGLRTTMFQTWKNLGRTPDDMNAVMKLSATSDDVTKGVLQDYSKFFGKVKVD</sequence>
<comment type="similarity">
    <text evidence="3">Belongs to the RxLR effector family.</text>
</comment>
<name>A0AAD9LNB7_9STRA</name>
<reference evidence="9" key="1">
    <citation type="submission" date="2023-08" db="EMBL/GenBank/DDBJ databases">
        <title>Reference Genome Resource for the Citrus Pathogen Phytophthora citrophthora.</title>
        <authorList>
            <person name="Moller H."/>
            <person name="Coetzee B."/>
            <person name="Rose L.J."/>
            <person name="Van Niekerk J.M."/>
        </authorList>
    </citation>
    <scope>NUCLEOTIDE SEQUENCE</scope>
    <source>
        <strain evidence="9">STE-U-9442</strain>
    </source>
</reference>
<organism evidence="9 10">
    <name type="scientific">Phytophthora citrophthora</name>
    <dbReference type="NCBI Taxonomy" id="4793"/>
    <lineage>
        <taxon>Eukaryota</taxon>
        <taxon>Sar</taxon>
        <taxon>Stramenopiles</taxon>
        <taxon>Oomycota</taxon>
        <taxon>Peronosporomycetes</taxon>
        <taxon>Peronosporales</taxon>
        <taxon>Peronosporaceae</taxon>
        <taxon>Phytophthora</taxon>
    </lineage>
</organism>
<dbReference type="Proteomes" id="UP001259832">
    <property type="component" value="Unassembled WGS sequence"/>
</dbReference>
<keyword evidence="4" id="KW-0964">Secreted</keyword>
<gene>
    <name evidence="9" type="ORF">P3T76_005114</name>
</gene>
<keyword evidence="6" id="KW-0843">Virulence</keyword>
<dbReference type="GO" id="GO:0005576">
    <property type="term" value="C:extracellular region"/>
    <property type="evidence" value="ECO:0007669"/>
    <property type="project" value="UniProtKB-SubCell"/>
</dbReference>
<feature type="signal peptide" evidence="7">
    <location>
        <begin position="1"/>
        <end position="26"/>
    </location>
</feature>
<dbReference type="Pfam" id="PF22748">
    <property type="entry name" value="PexRD54_WY"/>
    <property type="match status" value="1"/>
</dbReference>
<dbReference type="EMBL" id="JASMQC010000007">
    <property type="protein sequence ID" value="KAK1943718.1"/>
    <property type="molecule type" value="Genomic_DNA"/>
</dbReference>
<evidence type="ECO:0000256" key="4">
    <source>
        <dbReference type="ARBA" id="ARBA00022525"/>
    </source>
</evidence>
<comment type="subcellular location">
    <subcellularLocation>
        <location evidence="1">Host cell</location>
    </subcellularLocation>
    <subcellularLocation>
        <location evidence="2">Secreted</location>
    </subcellularLocation>
</comment>
<evidence type="ECO:0000256" key="1">
    <source>
        <dbReference type="ARBA" id="ARBA00004340"/>
    </source>
</evidence>
<evidence type="ECO:0000256" key="3">
    <source>
        <dbReference type="ARBA" id="ARBA00010400"/>
    </source>
</evidence>
<evidence type="ECO:0000313" key="9">
    <source>
        <dbReference type="EMBL" id="KAK1943718.1"/>
    </source>
</evidence>
<accession>A0AAD9LNB7</accession>
<dbReference type="GO" id="GO:0043657">
    <property type="term" value="C:host cell"/>
    <property type="evidence" value="ECO:0007669"/>
    <property type="project" value="UniProtKB-SubCell"/>
</dbReference>
<keyword evidence="5 7" id="KW-0732">Signal</keyword>
<evidence type="ECO:0000256" key="2">
    <source>
        <dbReference type="ARBA" id="ARBA00004613"/>
    </source>
</evidence>
<proteinExistence type="inferred from homology"/>
<evidence type="ECO:0000313" key="10">
    <source>
        <dbReference type="Proteomes" id="UP001259832"/>
    </source>
</evidence>
<feature type="domain" description="RxLR effector PexRD54 WY" evidence="8">
    <location>
        <begin position="171"/>
        <end position="209"/>
    </location>
</feature>